<dbReference type="Proteomes" id="UP000316759">
    <property type="component" value="Unassembled WGS sequence"/>
</dbReference>
<organism evidence="7 8">
    <name type="scientific">Fasciola gigantica</name>
    <name type="common">Giant liver fluke</name>
    <dbReference type="NCBI Taxonomy" id="46835"/>
    <lineage>
        <taxon>Eukaryota</taxon>
        <taxon>Metazoa</taxon>
        <taxon>Spiralia</taxon>
        <taxon>Lophotrochozoa</taxon>
        <taxon>Platyhelminthes</taxon>
        <taxon>Trematoda</taxon>
        <taxon>Digenea</taxon>
        <taxon>Plagiorchiida</taxon>
        <taxon>Echinostomata</taxon>
        <taxon>Echinostomatoidea</taxon>
        <taxon>Fasciolidae</taxon>
        <taxon>Fasciola</taxon>
    </lineage>
</organism>
<dbReference type="Pfam" id="PF00782">
    <property type="entry name" value="DSPc"/>
    <property type="match status" value="1"/>
</dbReference>
<dbReference type="GO" id="GO:0017017">
    <property type="term" value="F:MAP kinase tyrosine/serine/threonine phosphatase activity"/>
    <property type="evidence" value="ECO:0007669"/>
    <property type="project" value="TreeGrafter"/>
</dbReference>
<evidence type="ECO:0000259" key="5">
    <source>
        <dbReference type="PROSITE" id="PS50054"/>
    </source>
</evidence>
<evidence type="ECO:0000259" key="6">
    <source>
        <dbReference type="PROSITE" id="PS50056"/>
    </source>
</evidence>
<dbReference type="SMART" id="SM00195">
    <property type="entry name" value="DSPc"/>
    <property type="match status" value="1"/>
</dbReference>
<reference evidence="7 8" key="1">
    <citation type="submission" date="2019-04" db="EMBL/GenBank/DDBJ databases">
        <title>Annotation for the trematode Fasciola gigantica.</title>
        <authorList>
            <person name="Choi Y.-J."/>
        </authorList>
    </citation>
    <scope>NUCLEOTIDE SEQUENCE [LARGE SCALE GENOMIC DNA]</scope>
    <source>
        <strain evidence="7">Uganda_cow_1</strain>
    </source>
</reference>
<dbReference type="EMBL" id="SUNJ01011400">
    <property type="protein sequence ID" value="TPP58912.1"/>
    <property type="molecule type" value="Genomic_DNA"/>
</dbReference>
<dbReference type="InterPro" id="IPR020422">
    <property type="entry name" value="TYR_PHOSPHATASE_DUAL_dom"/>
</dbReference>
<dbReference type="PROSITE" id="PS00383">
    <property type="entry name" value="TYR_PHOSPHATASE_1"/>
    <property type="match status" value="1"/>
</dbReference>
<keyword evidence="3" id="KW-0378">Hydrolase</keyword>
<dbReference type="InterPro" id="IPR016130">
    <property type="entry name" value="Tyr_Pase_AS"/>
</dbReference>
<evidence type="ECO:0000256" key="4">
    <source>
        <dbReference type="ARBA" id="ARBA00022912"/>
    </source>
</evidence>
<dbReference type="GO" id="GO:0008330">
    <property type="term" value="F:protein tyrosine/threonine phosphatase activity"/>
    <property type="evidence" value="ECO:0007669"/>
    <property type="project" value="TreeGrafter"/>
</dbReference>
<sequence length="137" mass="14949">MYFMLPEQSRQAGDSVLVHCQAGISRSPALVIAYLMAHSGLSLRDAYRWVKSKRSVISPNFAFLGQLCDFEADLISGRVPRKPDTLDGLITLPEESHDVDDFLSLSIENYTSTRASSVESVDDATNATVSSMESTGS</sequence>
<dbReference type="EC" id="3.1.3.48" evidence="2"/>
<evidence type="ECO:0000256" key="3">
    <source>
        <dbReference type="ARBA" id="ARBA00022801"/>
    </source>
</evidence>
<dbReference type="InterPro" id="IPR000340">
    <property type="entry name" value="Dual-sp_phosphatase_cat-dom"/>
</dbReference>
<dbReference type="SUPFAM" id="SSF52799">
    <property type="entry name" value="(Phosphotyrosine protein) phosphatases II"/>
    <property type="match status" value="1"/>
</dbReference>
<dbReference type="InterPro" id="IPR029021">
    <property type="entry name" value="Prot-tyrosine_phosphatase-like"/>
</dbReference>
<evidence type="ECO:0000256" key="2">
    <source>
        <dbReference type="ARBA" id="ARBA00013064"/>
    </source>
</evidence>
<feature type="domain" description="Tyrosine-protein phosphatase" evidence="5">
    <location>
        <begin position="1"/>
        <end position="76"/>
    </location>
</feature>
<dbReference type="PROSITE" id="PS50054">
    <property type="entry name" value="TYR_PHOSPHATASE_DUAL"/>
    <property type="match status" value="1"/>
</dbReference>
<protein>
    <recommendedName>
        <fullName evidence="2">protein-tyrosine-phosphatase</fullName>
        <ecNumber evidence="2">3.1.3.48</ecNumber>
    </recommendedName>
</protein>
<evidence type="ECO:0000256" key="1">
    <source>
        <dbReference type="ARBA" id="ARBA00008601"/>
    </source>
</evidence>
<dbReference type="InterPro" id="IPR000387">
    <property type="entry name" value="Tyr_Pase_dom"/>
</dbReference>
<evidence type="ECO:0000313" key="7">
    <source>
        <dbReference type="EMBL" id="TPP58912.1"/>
    </source>
</evidence>
<feature type="domain" description="Tyrosine specific protein phosphatases" evidence="6">
    <location>
        <begin position="1"/>
        <end position="54"/>
    </location>
</feature>
<keyword evidence="4" id="KW-0904">Protein phosphatase</keyword>
<dbReference type="AlphaFoldDB" id="A0A504YBC9"/>
<evidence type="ECO:0000313" key="8">
    <source>
        <dbReference type="Proteomes" id="UP000316759"/>
    </source>
</evidence>
<keyword evidence="8" id="KW-1185">Reference proteome</keyword>
<proteinExistence type="inferred from homology"/>
<gene>
    <name evidence="7" type="ORF">FGIG_12697</name>
</gene>
<comment type="similarity">
    <text evidence="1">Belongs to the protein-tyrosine phosphatase family. Non-receptor class dual specificity subfamily.</text>
</comment>
<dbReference type="OrthoDB" id="426001at2759"/>
<name>A0A504YBC9_FASGI</name>
<dbReference type="Gene3D" id="3.90.190.10">
    <property type="entry name" value="Protein tyrosine phosphatase superfamily"/>
    <property type="match status" value="1"/>
</dbReference>
<dbReference type="GO" id="GO:0005737">
    <property type="term" value="C:cytoplasm"/>
    <property type="evidence" value="ECO:0007669"/>
    <property type="project" value="TreeGrafter"/>
</dbReference>
<dbReference type="PANTHER" id="PTHR10159">
    <property type="entry name" value="DUAL SPECIFICITY PROTEIN PHOSPHATASE"/>
    <property type="match status" value="1"/>
</dbReference>
<dbReference type="GO" id="GO:0033550">
    <property type="term" value="F:MAP kinase tyrosine phosphatase activity"/>
    <property type="evidence" value="ECO:0007669"/>
    <property type="project" value="TreeGrafter"/>
</dbReference>
<dbReference type="GO" id="GO:0043409">
    <property type="term" value="P:negative regulation of MAPK cascade"/>
    <property type="evidence" value="ECO:0007669"/>
    <property type="project" value="TreeGrafter"/>
</dbReference>
<dbReference type="STRING" id="46835.A0A504YBC9"/>
<dbReference type="PANTHER" id="PTHR10159:SF519">
    <property type="entry name" value="DUAL SPECIFICITY PROTEIN PHOSPHATASE MPK3"/>
    <property type="match status" value="1"/>
</dbReference>
<comment type="caution">
    <text evidence="7">The sequence shown here is derived from an EMBL/GenBank/DDBJ whole genome shotgun (WGS) entry which is preliminary data.</text>
</comment>
<accession>A0A504YBC9</accession>
<dbReference type="PROSITE" id="PS50056">
    <property type="entry name" value="TYR_PHOSPHATASE_2"/>
    <property type="match status" value="1"/>
</dbReference>